<dbReference type="EMBL" id="CP063845">
    <property type="protein sequence ID" value="UFP93310.1"/>
    <property type="molecule type" value="Genomic_DNA"/>
</dbReference>
<sequence>MTHHPQKQTLHFQSLPGRKCVEARLDVQLQRLYRIADAVEKRELAKIGPLQGSLRYLSWPVVLVAYSVCLAAVARTLVELYALYEQEALSGANAAVRREPGSTKNPCDLPRETDLLSPDCRRLSAGARAHPRRRFKLCLNNAGGGK</sequence>
<protein>
    <submittedName>
        <fullName evidence="1">Uncharacterized protein</fullName>
    </submittedName>
</protein>
<reference evidence="1 2" key="1">
    <citation type="journal article" date="2021" name="Genome Biol. Evol.">
        <title>Complete Genome Sequencing of a Novel Gloeobacter Species from a Waterfall Cave in Mexico.</title>
        <authorList>
            <person name="Saw J.H."/>
            <person name="Cardona T."/>
            <person name="Montejano G."/>
        </authorList>
    </citation>
    <scope>NUCLEOTIDE SEQUENCE [LARGE SCALE GENOMIC DNA]</scope>
    <source>
        <strain evidence="1">MG652769</strain>
    </source>
</reference>
<gene>
    <name evidence="1" type="ORF">ISF26_16080</name>
</gene>
<organism evidence="1 2">
    <name type="scientific">Gloeobacter morelensis MG652769</name>
    <dbReference type="NCBI Taxonomy" id="2781736"/>
    <lineage>
        <taxon>Bacteria</taxon>
        <taxon>Bacillati</taxon>
        <taxon>Cyanobacteriota</taxon>
        <taxon>Cyanophyceae</taxon>
        <taxon>Gloeobacterales</taxon>
        <taxon>Gloeobacteraceae</taxon>
        <taxon>Gloeobacter</taxon>
        <taxon>Gloeobacter morelensis</taxon>
    </lineage>
</organism>
<accession>A0ABY3PI19</accession>
<name>A0ABY3PI19_9CYAN</name>
<dbReference type="RefSeq" id="WP_230840312.1">
    <property type="nucleotide sequence ID" value="NZ_CP063845.1"/>
</dbReference>
<proteinExistence type="predicted"/>
<keyword evidence="2" id="KW-1185">Reference proteome</keyword>
<dbReference type="Proteomes" id="UP001054846">
    <property type="component" value="Chromosome"/>
</dbReference>
<evidence type="ECO:0000313" key="1">
    <source>
        <dbReference type="EMBL" id="UFP93310.1"/>
    </source>
</evidence>
<evidence type="ECO:0000313" key="2">
    <source>
        <dbReference type="Proteomes" id="UP001054846"/>
    </source>
</evidence>